<feature type="compositionally biased region" description="Low complexity" evidence="3">
    <location>
        <begin position="685"/>
        <end position="697"/>
    </location>
</feature>
<feature type="region of interest" description="Disordered" evidence="3">
    <location>
        <begin position="1"/>
        <end position="49"/>
    </location>
</feature>
<name>A0A397CT10_APHAT</name>
<feature type="region of interest" description="Disordered" evidence="3">
    <location>
        <begin position="672"/>
        <end position="701"/>
    </location>
</feature>
<evidence type="ECO:0000259" key="4">
    <source>
        <dbReference type="PROSITE" id="PS51329"/>
    </source>
</evidence>
<dbReference type="InterPro" id="IPR006599">
    <property type="entry name" value="CARP_motif"/>
</dbReference>
<dbReference type="VEuPathDB" id="FungiDB:H257_05596"/>
<dbReference type="InterPro" id="IPR012945">
    <property type="entry name" value="Tubulin-bd_cofactor_C_dom"/>
</dbReference>
<evidence type="ECO:0000313" key="6">
    <source>
        <dbReference type="Proteomes" id="UP000266643"/>
    </source>
</evidence>
<feature type="region of interest" description="Disordered" evidence="3">
    <location>
        <begin position="624"/>
        <end position="656"/>
    </location>
</feature>
<proteinExistence type="inferred from homology"/>
<dbReference type="PANTHER" id="PTHR15440:SF0">
    <property type="entry name" value="PROTEIN XRP2"/>
    <property type="match status" value="1"/>
</dbReference>
<protein>
    <recommendedName>
        <fullName evidence="4">C-CAP/cofactor C-like domain-containing protein</fullName>
    </recommendedName>
</protein>
<sequence>MGNKLAAAPTIRRGGKSPPKKVTQNSKSISLDAKSSTNEPPLTFGKDPTLNREDYIVSKQTDATVVKRPGTINGQQFLIEDCRGTNVFVLDQCTSVQIDECHGCTIFIGPCTASLFVRNCSNSTLVCLVQQFRARDCVNMDIALFSTTAPIIESSAKLRIRPFASAYMGLQHQLDAAKFNVWNNKWSEVILHHIQVEESHILMEWVDVLSKLPPQVIADVGYVEDSSIVPLVLGLPARVPDKVVFVCVSTGNSEVARQLATHATVDTGGNHETTPKLIQTRQFRVSPVQAKTLFGKQAASHIKVRQDTKCHRKQFKPLTSFDLVSSSSSDEDDDFPVHLQHRTVDRGENDINEPDSPDDHHFHQLDEPMEIEEDEPFQPVVEHREDVTTTSVVNVASALESVLKDLESEEDADDEAAPPPSSHHPQTTPPYAIDLSQDDDVVVNDGHSTDDAASAFFTSMSAVLMKSKYEEGSSTDAFANREEGELSDDPSQLEQDASWRQKQLEATYLREAQVARRQAALRAKTLSSPSIYPPMSKRQQKKLKRKLHESMSYTAPTPSPLTTVRPLWIIQSTLSHIHMVEHDESVPTASAAVTPPVDITPTNSNGHLDDLSLLETLRNAVKRSVKKAKGPPPPEQNAAPVVGRQLGRTDESPPANMPAADVQPTAFPCGSSKMALGPPHVMKWPRPSHASSPPRSSGLKPLTACSQTVVIQLSTADCNNMRRRMQQVESMEKEANPIATLKLKIAARETELLLRKQQHHVVKSMGPPTLLEPATPPSPPPLPSSTILTSSPSRDGDIEIGPRTTAAAAVVSPTMLDPVAVAESHIGRLEKRIGELKHLISQKELLLVVGTSRRGGI</sequence>
<keyword evidence="2" id="KW-0547">Nucleotide-binding</keyword>
<dbReference type="GO" id="GO:1990075">
    <property type="term" value="C:periciliary membrane compartment"/>
    <property type="evidence" value="ECO:0007669"/>
    <property type="project" value="TreeGrafter"/>
</dbReference>
<feature type="region of interest" description="Disordered" evidence="3">
    <location>
        <begin position="405"/>
        <end position="433"/>
    </location>
</feature>
<dbReference type="Proteomes" id="UP000266643">
    <property type="component" value="Unassembled WGS sequence"/>
</dbReference>
<feature type="domain" description="C-CAP/cofactor C-like" evidence="4">
    <location>
        <begin position="40"/>
        <end position="181"/>
    </location>
</feature>
<dbReference type="Gene3D" id="2.160.20.70">
    <property type="match status" value="1"/>
</dbReference>
<comment type="caution">
    <text evidence="5">The sequence shown here is derived from an EMBL/GenBank/DDBJ whole genome shotgun (WGS) entry which is preliminary data.</text>
</comment>
<evidence type="ECO:0000256" key="2">
    <source>
        <dbReference type="ARBA" id="ARBA00022741"/>
    </source>
</evidence>
<dbReference type="PANTHER" id="PTHR15440">
    <property type="entry name" value="XRP2 PROTEIN"/>
    <property type="match status" value="1"/>
</dbReference>
<dbReference type="InterPro" id="IPR039093">
    <property type="entry name" value="XRP2"/>
</dbReference>
<dbReference type="EMBL" id="QUTD01007909">
    <property type="protein sequence ID" value="RHY48295.1"/>
    <property type="molecule type" value="Genomic_DNA"/>
</dbReference>
<dbReference type="GO" id="GO:0005929">
    <property type="term" value="C:cilium"/>
    <property type="evidence" value="ECO:0007669"/>
    <property type="project" value="TreeGrafter"/>
</dbReference>
<feature type="compositionally biased region" description="Pro residues" evidence="3">
    <location>
        <begin position="774"/>
        <end position="783"/>
    </location>
</feature>
<feature type="compositionally biased region" description="Acidic residues" evidence="3">
    <location>
        <begin position="407"/>
        <end position="416"/>
    </location>
</feature>
<dbReference type="GO" id="GO:0000166">
    <property type="term" value="F:nucleotide binding"/>
    <property type="evidence" value="ECO:0007669"/>
    <property type="project" value="UniProtKB-KW"/>
</dbReference>
<feature type="region of interest" description="Disordered" evidence="3">
    <location>
        <begin position="766"/>
        <end position="786"/>
    </location>
</feature>
<organism evidence="5 6">
    <name type="scientific">Aphanomyces astaci</name>
    <name type="common">Crayfish plague agent</name>
    <dbReference type="NCBI Taxonomy" id="112090"/>
    <lineage>
        <taxon>Eukaryota</taxon>
        <taxon>Sar</taxon>
        <taxon>Stramenopiles</taxon>
        <taxon>Oomycota</taxon>
        <taxon>Saprolegniomycetes</taxon>
        <taxon>Saprolegniales</taxon>
        <taxon>Verrucalvaceae</taxon>
        <taxon>Aphanomyces</taxon>
    </lineage>
</organism>
<dbReference type="GO" id="GO:0005096">
    <property type="term" value="F:GTPase activator activity"/>
    <property type="evidence" value="ECO:0007669"/>
    <property type="project" value="InterPro"/>
</dbReference>
<dbReference type="VEuPathDB" id="FungiDB:H257_05595"/>
<dbReference type="GO" id="GO:0006892">
    <property type="term" value="P:post-Golgi vesicle-mediated transport"/>
    <property type="evidence" value="ECO:0007669"/>
    <property type="project" value="TreeGrafter"/>
</dbReference>
<dbReference type="AlphaFoldDB" id="A0A397CT10"/>
<feature type="region of interest" description="Disordered" evidence="3">
    <location>
        <begin position="342"/>
        <end position="363"/>
    </location>
</feature>
<reference evidence="5 6" key="1">
    <citation type="submission" date="2018-08" db="EMBL/GenBank/DDBJ databases">
        <title>Aphanomyces genome sequencing and annotation.</title>
        <authorList>
            <person name="Minardi D."/>
            <person name="Oidtmann B."/>
            <person name="Van Der Giezen M."/>
            <person name="Studholme D.J."/>
        </authorList>
    </citation>
    <scope>NUCLEOTIDE SEQUENCE [LARGE SCALE GENOMIC DNA]</scope>
    <source>
        <strain evidence="5 6">D2</strain>
    </source>
</reference>
<dbReference type="PROSITE" id="PS51329">
    <property type="entry name" value="C_CAP_COFACTOR_C"/>
    <property type="match status" value="1"/>
</dbReference>
<comment type="similarity">
    <text evidence="1">Belongs to the TBCC family.</text>
</comment>
<dbReference type="InterPro" id="IPR036223">
    <property type="entry name" value="CAP_C_sf"/>
</dbReference>
<dbReference type="InterPro" id="IPR016098">
    <property type="entry name" value="CAP/MinC_C"/>
</dbReference>
<dbReference type="SUPFAM" id="SSF69340">
    <property type="entry name" value="C-terminal domain of adenylylcyclase associated protein"/>
    <property type="match status" value="1"/>
</dbReference>
<dbReference type="InterPro" id="IPR017901">
    <property type="entry name" value="C-CAP_CF_C-like"/>
</dbReference>
<evidence type="ECO:0000256" key="1">
    <source>
        <dbReference type="ARBA" id="ARBA00008848"/>
    </source>
</evidence>
<dbReference type="SMART" id="SM00673">
    <property type="entry name" value="CARP"/>
    <property type="match status" value="2"/>
</dbReference>
<evidence type="ECO:0000256" key="3">
    <source>
        <dbReference type="SAM" id="MobiDB-lite"/>
    </source>
</evidence>
<gene>
    <name evidence="5" type="ORF">DYB30_010952</name>
</gene>
<feature type="compositionally biased region" description="Polar residues" evidence="3">
    <location>
        <begin position="22"/>
        <end position="40"/>
    </location>
</feature>
<accession>A0A397CT10</accession>
<dbReference type="Pfam" id="PF07986">
    <property type="entry name" value="TBCC"/>
    <property type="match status" value="1"/>
</dbReference>
<evidence type="ECO:0000313" key="5">
    <source>
        <dbReference type="EMBL" id="RHY48295.1"/>
    </source>
</evidence>